<keyword evidence="10" id="KW-0511">Multifunctional enzyme</keyword>
<evidence type="ECO:0000256" key="1">
    <source>
        <dbReference type="ARBA" id="ARBA00004686"/>
    </source>
</evidence>
<dbReference type="SUPFAM" id="SSF55326">
    <property type="entry name" value="PurM N-terminal domain-like"/>
    <property type="match status" value="1"/>
</dbReference>
<dbReference type="Pfam" id="PF00586">
    <property type="entry name" value="AIRS"/>
    <property type="match status" value="1"/>
</dbReference>
<evidence type="ECO:0000256" key="10">
    <source>
        <dbReference type="ARBA" id="ARBA00023268"/>
    </source>
</evidence>
<evidence type="ECO:0000313" key="17">
    <source>
        <dbReference type="EMBL" id="TPX73556.1"/>
    </source>
</evidence>
<comment type="similarity">
    <text evidence="12">In the C-terminal section; belongs to the AIR synthase family.</text>
</comment>
<dbReference type="InterPro" id="IPR010918">
    <property type="entry name" value="PurM-like_C_dom"/>
</dbReference>
<keyword evidence="4" id="KW-0436">Ligase</keyword>
<dbReference type="FunFam" id="3.90.650.10:FF:000019">
    <property type="entry name" value="Trifunctional purine biosynthetic protein adenosine-3"/>
    <property type="match status" value="1"/>
</dbReference>
<reference evidence="17 18" key="1">
    <citation type="journal article" date="2019" name="Sci. Rep.">
        <title>Comparative genomics of chytrid fungi reveal insights into the obligate biotrophic and pathogenic lifestyle of Synchytrium endobioticum.</title>
        <authorList>
            <person name="van de Vossenberg B.T.L.H."/>
            <person name="Warris S."/>
            <person name="Nguyen H.D.T."/>
            <person name="van Gent-Pelzer M.P.E."/>
            <person name="Joly D.L."/>
            <person name="van de Geest H.C."/>
            <person name="Bonants P.J.M."/>
            <person name="Smith D.S."/>
            <person name="Levesque C.A."/>
            <person name="van der Lee T.A.J."/>
        </authorList>
    </citation>
    <scope>NUCLEOTIDE SEQUENCE [LARGE SCALE GENOMIC DNA]</scope>
    <source>
        <strain evidence="17 18">CBS 675.73</strain>
    </source>
</reference>
<comment type="function">
    <text evidence="11">Catalyzes the second and fifth step in the 'de novo' purine biosynthesis pathway; contains phosphoribosylamine--glycine ligase (GARS) and phosphoribosylformylglycinamidine cyclo-ligase (AIRS) activities.</text>
</comment>
<dbReference type="InterPro" id="IPR036921">
    <property type="entry name" value="PurM-like_N_sf"/>
</dbReference>
<dbReference type="PANTHER" id="PTHR10520">
    <property type="entry name" value="TRIFUNCTIONAL PURINE BIOSYNTHETIC PROTEIN ADENOSINE-3-RELATED"/>
    <property type="match status" value="1"/>
</dbReference>
<dbReference type="Gene3D" id="3.90.650.10">
    <property type="entry name" value="PurM-like C-terminal domain"/>
    <property type="match status" value="1"/>
</dbReference>
<comment type="catalytic activity">
    <reaction evidence="14">
        <text>2-formamido-N(1)-(5-O-phospho-beta-D-ribosyl)acetamidine + ATP = 5-amino-1-(5-phospho-beta-D-ribosyl)imidazole + ADP + phosphate + H(+)</text>
        <dbReference type="Rhea" id="RHEA:23032"/>
        <dbReference type="ChEBI" id="CHEBI:15378"/>
        <dbReference type="ChEBI" id="CHEBI:30616"/>
        <dbReference type="ChEBI" id="CHEBI:43474"/>
        <dbReference type="ChEBI" id="CHEBI:137981"/>
        <dbReference type="ChEBI" id="CHEBI:147287"/>
        <dbReference type="ChEBI" id="CHEBI:456216"/>
        <dbReference type="EC" id="6.3.3.1"/>
    </reaction>
</comment>
<dbReference type="InterPro" id="IPR011054">
    <property type="entry name" value="Rudment_hybrid_motif"/>
</dbReference>
<dbReference type="InterPro" id="IPR020559">
    <property type="entry name" value="PRibGlycinamide_synth_CS"/>
</dbReference>
<keyword evidence="7" id="KW-0658">Purine biosynthesis</keyword>
<dbReference type="Gene3D" id="3.30.470.20">
    <property type="entry name" value="ATP-grasp fold, B domain"/>
    <property type="match status" value="1"/>
</dbReference>
<evidence type="ECO:0000256" key="5">
    <source>
        <dbReference type="ARBA" id="ARBA00022723"/>
    </source>
</evidence>
<comment type="caution">
    <text evidence="17">The sequence shown here is derived from an EMBL/GenBank/DDBJ whole genome shotgun (WGS) entry which is preliminary data.</text>
</comment>
<dbReference type="Pfam" id="PF01071">
    <property type="entry name" value="GARS_A"/>
    <property type="match status" value="1"/>
</dbReference>
<dbReference type="GO" id="GO:0046872">
    <property type="term" value="F:metal ion binding"/>
    <property type="evidence" value="ECO:0007669"/>
    <property type="project" value="UniProtKB-KW"/>
</dbReference>
<protein>
    <recommendedName>
        <fullName evidence="16">ATP-grasp domain-containing protein</fullName>
    </recommendedName>
</protein>
<dbReference type="PROSITE" id="PS00184">
    <property type="entry name" value="GARS"/>
    <property type="match status" value="1"/>
</dbReference>
<comment type="similarity">
    <text evidence="3">In the N-terminal section; belongs to the GARS family.</text>
</comment>
<dbReference type="InterPro" id="IPR004733">
    <property type="entry name" value="PurM_cligase"/>
</dbReference>
<dbReference type="FunFam" id="3.30.1330.10:FF:000001">
    <property type="entry name" value="Phosphoribosylformylglycinamidine cyclo-ligase"/>
    <property type="match status" value="1"/>
</dbReference>
<dbReference type="NCBIfam" id="TIGR00878">
    <property type="entry name" value="purM"/>
    <property type="match status" value="1"/>
</dbReference>
<evidence type="ECO:0000256" key="4">
    <source>
        <dbReference type="ARBA" id="ARBA00022598"/>
    </source>
</evidence>
<dbReference type="Pfam" id="PF02843">
    <property type="entry name" value="GARS_C"/>
    <property type="match status" value="1"/>
</dbReference>
<organism evidence="17 18">
    <name type="scientific">Chytriomyces confervae</name>
    <dbReference type="NCBI Taxonomy" id="246404"/>
    <lineage>
        <taxon>Eukaryota</taxon>
        <taxon>Fungi</taxon>
        <taxon>Fungi incertae sedis</taxon>
        <taxon>Chytridiomycota</taxon>
        <taxon>Chytridiomycota incertae sedis</taxon>
        <taxon>Chytridiomycetes</taxon>
        <taxon>Chytridiales</taxon>
        <taxon>Chytriomycetaceae</taxon>
        <taxon>Chytriomyces</taxon>
    </lineage>
</organism>
<dbReference type="AlphaFoldDB" id="A0A507FE45"/>
<dbReference type="GO" id="GO:0005524">
    <property type="term" value="F:ATP binding"/>
    <property type="evidence" value="ECO:0007669"/>
    <property type="project" value="UniProtKB-UniRule"/>
</dbReference>
<evidence type="ECO:0000256" key="3">
    <source>
        <dbReference type="ARBA" id="ARBA00007423"/>
    </source>
</evidence>
<dbReference type="InterPro" id="IPR020562">
    <property type="entry name" value="PRibGlycinamide_synth_N"/>
</dbReference>
<dbReference type="SMART" id="SM01209">
    <property type="entry name" value="GARS_A"/>
    <property type="match status" value="1"/>
</dbReference>
<dbReference type="SMART" id="SM01210">
    <property type="entry name" value="GARS_C"/>
    <property type="match status" value="1"/>
</dbReference>
<dbReference type="Gene3D" id="3.30.1330.10">
    <property type="entry name" value="PurM-like, N-terminal domain"/>
    <property type="match status" value="1"/>
</dbReference>
<dbReference type="SUPFAM" id="SSF56042">
    <property type="entry name" value="PurM C-terminal domain-like"/>
    <property type="match status" value="1"/>
</dbReference>
<dbReference type="GO" id="GO:0004641">
    <property type="term" value="F:phosphoribosylformylglycinamidine cyclo-ligase activity"/>
    <property type="evidence" value="ECO:0007669"/>
    <property type="project" value="UniProtKB-EC"/>
</dbReference>
<dbReference type="Proteomes" id="UP000320333">
    <property type="component" value="Unassembled WGS sequence"/>
</dbReference>
<dbReference type="NCBIfam" id="TIGR00877">
    <property type="entry name" value="purD"/>
    <property type="match status" value="1"/>
</dbReference>
<dbReference type="InterPro" id="IPR000115">
    <property type="entry name" value="PRibGlycinamide_synth"/>
</dbReference>
<dbReference type="UniPathway" id="UPA00074">
    <property type="reaction ID" value="UER00125"/>
</dbReference>
<dbReference type="InterPro" id="IPR037123">
    <property type="entry name" value="PRibGlycinamide_synth_C_sf"/>
</dbReference>
<comment type="pathway">
    <text evidence="2">Purine metabolism; IMP biosynthesis via de novo pathway; N(1)-(5-phospho-D-ribosyl)glycinamide from 5-phospho-alpha-D-ribose 1-diphosphate: step 2/2.</text>
</comment>
<dbReference type="GO" id="GO:0004637">
    <property type="term" value="F:phosphoribosylamine-glycine ligase activity"/>
    <property type="evidence" value="ECO:0007669"/>
    <property type="project" value="UniProtKB-EC"/>
</dbReference>
<evidence type="ECO:0000256" key="11">
    <source>
        <dbReference type="ARBA" id="ARBA00029388"/>
    </source>
</evidence>
<dbReference type="EMBL" id="QEAP01000178">
    <property type="protein sequence ID" value="TPX73556.1"/>
    <property type="molecule type" value="Genomic_DNA"/>
</dbReference>
<dbReference type="HAMAP" id="MF_00138">
    <property type="entry name" value="GARS"/>
    <property type="match status" value="1"/>
</dbReference>
<dbReference type="GO" id="GO:0005829">
    <property type="term" value="C:cytosol"/>
    <property type="evidence" value="ECO:0007669"/>
    <property type="project" value="TreeGrafter"/>
</dbReference>
<dbReference type="CDD" id="cd02196">
    <property type="entry name" value="PurM"/>
    <property type="match status" value="1"/>
</dbReference>
<dbReference type="SUPFAM" id="SSF52440">
    <property type="entry name" value="PreATP-grasp domain"/>
    <property type="match status" value="1"/>
</dbReference>
<evidence type="ECO:0000313" key="18">
    <source>
        <dbReference type="Proteomes" id="UP000320333"/>
    </source>
</evidence>
<dbReference type="FunFam" id="3.90.600.10:FF:000001">
    <property type="entry name" value="Trifunctional purine biosynthetic protein adenosine-3"/>
    <property type="match status" value="1"/>
</dbReference>
<dbReference type="InterPro" id="IPR016188">
    <property type="entry name" value="PurM-like_N"/>
</dbReference>
<keyword evidence="6 15" id="KW-0547">Nucleotide-binding</keyword>
<evidence type="ECO:0000256" key="8">
    <source>
        <dbReference type="ARBA" id="ARBA00022840"/>
    </source>
</evidence>
<keyword evidence="18" id="KW-1185">Reference proteome</keyword>
<dbReference type="Gene3D" id="3.40.50.20">
    <property type="match status" value="1"/>
</dbReference>
<gene>
    <name evidence="17" type="ORF">CcCBS67573_g05172</name>
</gene>
<dbReference type="STRING" id="246404.A0A507FE45"/>
<accession>A0A507FE45</accession>
<evidence type="ECO:0000259" key="16">
    <source>
        <dbReference type="PROSITE" id="PS50975"/>
    </source>
</evidence>
<evidence type="ECO:0000256" key="14">
    <source>
        <dbReference type="ARBA" id="ARBA00049057"/>
    </source>
</evidence>
<evidence type="ECO:0000256" key="7">
    <source>
        <dbReference type="ARBA" id="ARBA00022755"/>
    </source>
</evidence>
<dbReference type="OrthoDB" id="2018833at2759"/>
<dbReference type="Gene3D" id="3.90.600.10">
    <property type="entry name" value="Phosphoribosylglycinamide synthetase, C-terminal domain"/>
    <property type="match status" value="1"/>
</dbReference>
<comment type="pathway">
    <text evidence="1">Purine metabolism; IMP biosynthesis via de novo pathway; 5-amino-1-(5-phospho-D-ribosyl)imidazole from N(2)-formyl-N(1)-(5-phospho-D-ribosyl)glycinamide: step 2/2.</text>
</comment>
<dbReference type="Pfam" id="PF02769">
    <property type="entry name" value="AIRS_C"/>
    <property type="match status" value="1"/>
</dbReference>
<dbReference type="FunFam" id="3.30.470.20:FF:000018">
    <property type="entry name" value="Trifunctional purine biosynthetic protein adenosine-3"/>
    <property type="match status" value="1"/>
</dbReference>
<dbReference type="HAMAP" id="MF_00741">
    <property type="entry name" value="AIRS"/>
    <property type="match status" value="1"/>
</dbReference>
<dbReference type="Gene3D" id="3.30.1490.20">
    <property type="entry name" value="ATP-grasp fold, A domain"/>
    <property type="match status" value="1"/>
</dbReference>
<dbReference type="InterPro" id="IPR020561">
    <property type="entry name" value="PRibGlycinamid_synth_ATP-grasp"/>
</dbReference>
<dbReference type="InterPro" id="IPR011761">
    <property type="entry name" value="ATP-grasp"/>
</dbReference>
<keyword evidence="9" id="KW-0464">Manganese</keyword>
<evidence type="ECO:0000256" key="12">
    <source>
        <dbReference type="ARBA" id="ARBA00029444"/>
    </source>
</evidence>
<dbReference type="PANTHER" id="PTHR10520:SF12">
    <property type="entry name" value="TRIFUNCTIONAL PURINE BIOSYNTHETIC PROTEIN ADENOSINE-3"/>
    <property type="match status" value="1"/>
</dbReference>
<dbReference type="InterPro" id="IPR013815">
    <property type="entry name" value="ATP_grasp_subdomain_1"/>
</dbReference>
<dbReference type="InterPro" id="IPR036676">
    <property type="entry name" value="PurM-like_C_sf"/>
</dbReference>
<dbReference type="PROSITE" id="PS50975">
    <property type="entry name" value="ATP_GRASP"/>
    <property type="match status" value="1"/>
</dbReference>
<dbReference type="InterPro" id="IPR020560">
    <property type="entry name" value="PRibGlycinamide_synth_C-dom"/>
</dbReference>
<evidence type="ECO:0000256" key="9">
    <source>
        <dbReference type="ARBA" id="ARBA00023211"/>
    </source>
</evidence>
<dbReference type="SUPFAM" id="SSF51246">
    <property type="entry name" value="Rudiment single hybrid motif"/>
    <property type="match status" value="1"/>
</dbReference>
<dbReference type="InterPro" id="IPR016185">
    <property type="entry name" value="PreATP-grasp_dom_sf"/>
</dbReference>
<evidence type="ECO:0000256" key="13">
    <source>
        <dbReference type="ARBA" id="ARBA00047843"/>
    </source>
</evidence>
<sequence length="791" mass="82929">MGYNVLLVGSGGREHALALGLAASEGVDKVFVAPGNGGTETAGGKIQNVTLNSFDEMVKFSVANNVGLCVPGPEQPLADGIAAHFKNVGIPVFGPSAAAAQIEASKAFAKEFMARHQIPTAAFKVFTKFADAEAYVRANFKGGDFVIKASGLAAGKGVLIPETLDEGVQGLKDVMVTKEFGSSGDEVVIEERLFGEEVSVLTFCDGYTVIQFPGAQDHKRIFEGDSGPNTGGMGAYAPAPIYTSALQSEVQRTILQPTVNGLRREGIPFVGCLYAGIILTRSGPKVIEFNCRFGDPETQSVIPLLESPGLATVCKRAAEGCLDSVDVRFKKASSATVVLVAGGYPGNYAKGHEISVGSVSAGVSIIHAGTKRVGGKLLTNGGRVLAVTAVAENLETAIKTAVADAASIKFEGVHYRKDIGHRALTLLQTTKKQGATYAEAGVSIDAGNLLVQKIKSIVKATRRSGADADIGGFGGVFDMTAAGYDQDTLLVSGTDGVGTKLKVAHLANIHNTIGIDLVAMSVNDVLVQGAEPLFFLDYYGCSKLEVDIAKDVVAGIAEGCLQSNCALIGGETAEMPGMYLPGDYDLAGFVVGAVKRHQLLPRMELINPDTDVILGLPSSGVHSNGYSLVRHIVTASGLSYTSPCPWKPEITLGQALLTPTKIYVRELLPALRKGLVKALSHITGGGFTDNIPRCLPDDIGVTVDTSAYELPAVFKWLKAEGNVADAELARTFNCGIGMVLVVDRANVDEVIKSVSELGGGPVVRLGTVTRVAKDCSDHERVKILHAEKAWN</sequence>
<keyword evidence="5" id="KW-0479">Metal-binding</keyword>
<dbReference type="SUPFAM" id="SSF56059">
    <property type="entry name" value="Glutathione synthetase ATP-binding domain-like"/>
    <property type="match status" value="1"/>
</dbReference>
<dbReference type="Pfam" id="PF02844">
    <property type="entry name" value="GARS_N"/>
    <property type="match status" value="1"/>
</dbReference>
<evidence type="ECO:0000256" key="6">
    <source>
        <dbReference type="ARBA" id="ARBA00022741"/>
    </source>
</evidence>
<name>A0A507FE45_9FUNG</name>
<proteinExistence type="inferred from homology"/>
<feature type="domain" description="ATP-grasp" evidence="16">
    <location>
        <begin position="110"/>
        <end position="319"/>
    </location>
</feature>
<keyword evidence="8 15" id="KW-0067">ATP-binding</keyword>
<dbReference type="GO" id="GO:0006189">
    <property type="term" value="P:'de novo' IMP biosynthetic process"/>
    <property type="evidence" value="ECO:0007669"/>
    <property type="project" value="UniProtKB-UniPathway"/>
</dbReference>
<dbReference type="GO" id="GO:0046084">
    <property type="term" value="P:adenine biosynthetic process"/>
    <property type="evidence" value="ECO:0007669"/>
    <property type="project" value="TreeGrafter"/>
</dbReference>
<evidence type="ECO:0000256" key="2">
    <source>
        <dbReference type="ARBA" id="ARBA00005174"/>
    </source>
</evidence>
<evidence type="ECO:0000256" key="15">
    <source>
        <dbReference type="PROSITE-ProRule" id="PRU00409"/>
    </source>
</evidence>
<comment type="catalytic activity">
    <reaction evidence="13">
        <text>5-phospho-beta-D-ribosylamine + glycine + ATP = N(1)-(5-phospho-beta-D-ribosyl)glycinamide + ADP + phosphate + H(+)</text>
        <dbReference type="Rhea" id="RHEA:17453"/>
        <dbReference type="ChEBI" id="CHEBI:15378"/>
        <dbReference type="ChEBI" id="CHEBI:30616"/>
        <dbReference type="ChEBI" id="CHEBI:43474"/>
        <dbReference type="ChEBI" id="CHEBI:57305"/>
        <dbReference type="ChEBI" id="CHEBI:58681"/>
        <dbReference type="ChEBI" id="CHEBI:143788"/>
        <dbReference type="ChEBI" id="CHEBI:456216"/>
        <dbReference type="EC" id="6.3.4.13"/>
    </reaction>
</comment>